<reference evidence="1" key="1">
    <citation type="journal article" date="2020" name="Stud. Mycol.">
        <title>101 Dothideomycetes genomes: a test case for predicting lifestyles and emergence of pathogens.</title>
        <authorList>
            <person name="Haridas S."/>
            <person name="Albert R."/>
            <person name="Binder M."/>
            <person name="Bloem J."/>
            <person name="Labutti K."/>
            <person name="Salamov A."/>
            <person name="Andreopoulos B."/>
            <person name="Baker S."/>
            <person name="Barry K."/>
            <person name="Bills G."/>
            <person name="Bluhm B."/>
            <person name="Cannon C."/>
            <person name="Castanera R."/>
            <person name="Culley D."/>
            <person name="Daum C."/>
            <person name="Ezra D."/>
            <person name="Gonzalez J."/>
            <person name="Henrissat B."/>
            <person name="Kuo A."/>
            <person name="Liang C."/>
            <person name="Lipzen A."/>
            <person name="Lutzoni F."/>
            <person name="Magnuson J."/>
            <person name="Mondo S."/>
            <person name="Nolan M."/>
            <person name="Ohm R."/>
            <person name="Pangilinan J."/>
            <person name="Park H.-J."/>
            <person name="Ramirez L."/>
            <person name="Alfaro M."/>
            <person name="Sun H."/>
            <person name="Tritt A."/>
            <person name="Yoshinaga Y."/>
            <person name="Zwiers L.-H."/>
            <person name="Turgeon B."/>
            <person name="Goodwin S."/>
            <person name="Spatafora J."/>
            <person name="Crous P."/>
            <person name="Grigoriev I."/>
        </authorList>
    </citation>
    <scope>NUCLEOTIDE SEQUENCE</scope>
    <source>
        <strain evidence="1">CBS 690.94</strain>
    </source>
</reference>
<proteinExistence type="predicted"/>
<dbReference type="EMBL" id="MU001505">
    <property type="protein sequence ID" value="KAF2441463.1"/>
    <property type="molecule type" value="Genomic_DNA"/>
</dbReference>
<evidence type="ECO:0000313" key="1">
    <source>
        <dbReference type="EMBL" id="KAF2441463.1"/>
    </source>
</evidence>
<dbReference type="AlphaFoldDB" id="A0A9P4PDP1"/>
<accession>A0A9P4PDP1</accession>
<gene>
    <name evidence="1" type="ORF">P171DRAFT_487924</name>
</gene>
<keyword evidence="2" id="KW-1185">Reference proteome</keyword>
<organism evidence="1 2">
    <name type="scientific">Karstenula rhodostoma CBS 690.94</name>
    <dbReference type="NCBI Taxonomy" id="1392251"/>
    <lineage>
        <taxon>Eukaryota</taxon>
        <taxon>Fungi</taxon>
        <taxon>Dikarya</taxon>
        <taxon>Ascomycota</taxon>
        <taxon>Pezizomycotina</taxon>
        <taxon>Dothideomycetes</taxon>
        <taxon>Pleosporomycetidae</taxon>
        <taxon>Pleosporales</taxon>
        <taxon>Massarineae</taxon>
        <taxon>Didymosphaeriaceae</taxon>
        <taxon>Karstenula</taxon>
    </lineage>
</organism>
<dbReference type="Proteomes" id="UP000799764">
    <property type="component" value="Unassembled WGS sequence"/>
</dbReference>
<protein>
    <submittedName>
        <fullName evidence="1">Uncharacterized protein</fullName>
    </submittedName>
</protein>
<evidence type="ECO:0000313" key="2">
    <source>
        <dbReference type="Proteomes" id="UP000799764"/>
    </source>
</evidence>
<sequence>MSESVAEYATELYVFARNHGIQLLSRRTRRWVMAVVDVKRVESIPAITFAYVKEWVGIPWDTKVELPNRLLQMCLRALTNPEEVRIVTDQHGGGKVRIYYGEYHPQDPRYSESLRVLQSLIRQSQCILWVWENKEELVRLCDWFTGREEWEWWVDAELEVMERALLGHGNAMVYFVDDGWGGPLPALVLGGLP</sequence>
<comment type="caution">
    <text evidence="1">The sequence shown here is derived from an EMBL/GenBank/DDBJ whole genome shotgun (WGS) entry which is preliminary data.</text>
</comment>
<name>A0A9P4PDP1_9PLEO</name>